<evidence type="ECO:0000259" key="2">
    <source>
        <dbReference type="SMART" id="SM00507"/>
    </source>
</evidence>
<evidence type="ECO:0000313" key="3">
    <source>
        <dbReference type="EMBL" id="MBO0608365.1"/>
    </source>
</evidence>
<dbReference type="InterPro" id="IPR003615">
    <property type="entry name" value="HNH_nuc"/>
</dbReference>
<feature type="compositionally biased region" description="Pro residues" evidence="1">
    <location>
        <begin position="576"/>
        <end position="600"/>
    </location>
</feature>
<feature type="domain" description="HNH nuclease" evidence="2">
    <location>
        <begin position="442"/>
        <end position="502"/>
    </location>
</feature>
<dbReference type="Proteomes" id="UP000664617">
    <property type="component" value="Unassembled WGS sequence"/>
</dbReference>
<dbReference type="InterPro" id="IPR003870">
    <property type="entry name" value="DUF222"/>
</dbReference>
<accession>A0ABS3I5S9</accession>
<organism evidence="3 4">
    <name type="scientific">Myceligenerans salitolerans</name>
    <dbReference type="NCBI Taxonomy" id="1230528"/>
    <lineage>
        <taxon>Bacteria</taxon>
        <taxon>Bacillati</taxon>
        <taxon>Actinomycetota</taxon>
        <taxon>Actinomycetes</taxon>
        <taxon>Micrococcales</taxon>
        <taxon>Promicromonosporaceae</taxon>
        <taxon>Myceligenerans</taxon>
    </lineage>
</organism>
<comment type="caution">
    <text evidence="3">The sequence shown here is derived from an EMBL/GenBank/DDBJ whole genome shotgun (WGS) entry which is preliminary data.</text>
</comment>
<dbReference type="CDD" id="cd00085">
    <property type="entry name" value="HNHc"/>
    <property type="match status" value="1"/>
</dbReference>
<feature type="compositionally biased region" description="Low complexity" evidence="1">
    <location>
        <begin position="316"/>
        <end position="327"/>
    </location>
</feature>
<sequence length="600" mass="62062">MSTMDGQTLHDGGRARLDVVLPETSWADPGMLDAEQPHDGAPGDASVDTLVAQTRASEPGPWLANLLHLAVVAAAGSGGGEGTTGAPATGVLGRLDAVELAEVVAAAQRLAGWAHAVQARAAGALVEAQGGILGVDQAATVVKDRLGVTAREGSVIVNRADRCARFPDVLTALEAGRIDARKADALLGAGAELTDAERAAAIDVLLPEAPTRTWKWLSEQLNALAARLHGSSDELAHAADQRNVWLETAGPGMALLTALLPAKDGARLFNAVQAGAQALMNLPGQTRRRGQARADALTSLVTGRMVPHPLDEAPDTGDSAPSATTAPAPIPTAPPGALVPPVRDTDLVPVPDEDDGVLSTAPASGVVVRGVEVPATVNVTVPASVLADPSDDTPGILDLLGPIPAALARDIAAEGVWHRLVTDPVTGILTDYSTGSYQPPPRLRRAVEARDRVCAHAGCDRPAAGCDLDHIERYDHDRPYRPGEPGQTSATNLHALCRKHHNLKTHAGWQVRRDPTTGTETWTSPHGHTQVYQADPIDPGARYGTTAHLTAGTARGADAAPATADPPNGLTLARPRPAPRPTPVETPPPSPPGEDAPPPF</sequence>
<feature type="compositionally biased region" description="Polar residues" evidence="1">
    <location>
        <begin position="516"/>
        <end position="532"/>
    </location>
</feature>
<proteinExistence type="predicted"/>
<keyword evidence="4" id="KW-1185">Reference proteome</keyword>
<dbReference type="SMART" id="SM00507">
    <property type="entry name" value="HNHc"/>
    <property type="match status" value="1"/>
</dbReference>
<feature type="compositionally biased region" description="Low complexity" evidence="1">
    <location>
        <begin position="550"/>
        <end position="567"/>
    </location>
</feature>
<reference evidence="4" key="1">
    <citation type="submission" date="2023-07" db="EMBL/GenBank/DDBJ databases">
        <title>Myceligenerans salitolerans sp. nov., a halotolerant actinomycete isolated from a salt lake in Xinjiang, China.</title>
        <authorList>
            <person name="Guan T."/>
        </authorList>
    </citation>
    <scope>NUCLEOTIDE SEQUENCE [LARGE SCALE GENOMIC DNA]</scope>
    <source>
        <strain evidence="4">XHU 5031</strain>
    </source>
</reference>
<feature type="compositionally biased region" description="Pro residues" evidence="1">
    <location>
        <begin position="328"/>
        <end position="338"/>
    </location>
</feature>
<evidence type="ECO:0000256" key="1">
    <source>
        <dbReference type="SAM" id="MobiDB-lite"/>
    </source>
</evidence>
<dbReference type="Pfam" id="PF02720">
    <property type="entry name" value="DUF222"/>
    <property type="match status" value="1"/>
</dbReference>
<dbReference type="EMBL" id="JAFMPK010000025">
    <property type="protein sequence ID" value="MBO0608365.1"/>
    <property type="molecule type" value="Genomic_DNA"/>
</dbReference>
<evidence type="ECO:0000313" key="4">
    <source>
        <dbReference type="Proteomes" id="UP000664617"/>
    </source>
</evidence>
<feature type="region of interest" description="Disordered" evidence="1">
    <location>
        <begin position="306"/>
        <end position="341"/>
    </location>
</feature>
<gene>
    <name evidence="3" type="ORF">J0911_04905</name>
</gene>
<protein>
    <submittedName>
        <fullName evidence="3">DUF222 domain-containing protein</fullName>
    </submittedName>
</protein>
<name>A0ABS3I5S9_9MICO</name>
<feature type="region of interest" description="Disordered" evidence="1">
    <location>
        <begin position="507"/>
        <end position="600"/>
    </location>
</feature>